<evidence type="ECO:0000256" key="5">
    <source>
        <dbReference type="ARBA" id="ARBA00022525"/>
    </source>
</evidence>
<dbReference type="SUPFAM" id="SSF54826">
    <property type="entry name" value="Enolase N-terminal domain-like"/>
    <property type="match status" value="1"/>
</dbReference>
<feature type="active site" description="Proton acceptor" evidence="9">
    <location>
        <position position="335"/>
    </location>
</feature>
<keyword evidence="13" id="KW-1185">Reference proteome</keyword>
<dbReference type="SUPFAM" id="SSF51604">
    <property type="entry name" value="Enolase C-terminal domain-like"/>
    <property type="match status" value="1"/>
</dbReference>
<keyword evidence="8 9" id="KW-0456">Lyase</keyword>
<keyword evidence="7 9" id="KW-0324">Glycolysis</keyword>
<dbReference type="Proteomes" id="UP000757540">
    <property type="component" value="Unassembled WGS sequence"/>
</dbReference>
<reference evidence="12 13" key="1">
    <citation type="submission" date="2020-05" db="EMBL/GenBank/DDBJ databases">
        <title>Genomic Encyclopedia of Type Strains, Phase III (KMG-III): the genomes of soil and plant-associated and newly described type strains.</title>
        <authorList>
            <person name="Whitman W."/>
        </authorList>
    </citation>
    <scope>NUCLEOTIDE SEQUENCE [LARGE SCALE GENOMIC DNA]</scope>
    <source>
        <strain evidence="12 13">KCTC 19046</strain>
    </source>
</reference>
<organism evidence="12 13">
    <name type="scientific">Isoptericola halotolerans</name>
    <dbReference type="NCBI Taxonomy" id="300560"/>
    <lineage>
        <taxon>Bacteria</taxon>
        <taxon>Bacillati</taxon>
        <taxon>Actinomycetota</taxon>
        <taxon>Actinomycetes</taxon>
        <taxon>Micrococcales</taxon>
        <taxon>Promicromonosporaceae</taxon>
        <taxon>Isoptericola</taxon>
    </lineage>
</organism>
<dbReference type="InterPro" id="IPR036849">
    <property type="entry name" value="Enolase-like_C_sf"/>
</dbReference>
<keyword evidence="9" id="KW-0963">Cytoplasm</keyword>
<evidence type="ECO:0000256" key="7">
    <source>
        <dbReference type="ARBA" id="ARBA00023152"/>
    </source>
</evidence>
<dbReference type="Gene3D" id="3.20.20.120">
    <property type="entry name" value="Enolase-like C-terminal domain"/>
    <property type="match status" value="1"/>
</dbReference>
<dbReference type="EMBL" id="JABEZU010000002">
    <property type="protein sequence ID" value="NOV97456.1"/>
    <property type="molecule type" value="Genomic_DNA"/>
</dbReference>
<dbReference type="SFLD" id="SFLDF00002">
    <property type="entry name" value="enolase"/>
    <property type="match status" value="1"/>
</dbReference>
<evidence type="ECO:0000259" key="11">
    <source>
        <dbReference type="SMART" id="SM01193"/>
    </source>
</evidence>
<evidence type="ECO:0000313" key="12">
    <source>
        <dbReference type="EMBL" id="NOV97456.1"/>
    </source>
</evidence>
<evidence type="ECO:0000256" key="6">
    <source>
        <dbReference type="ARBA" id="ARBA00022842"/>
    </source>
</evidence>
<feature type="binding site" evidence="9">
    <location>
        <position position="283"/>
    </location>
    <ligand>
        <name>Mg(2+)</name>
        <dbReference type="ChEBI" id="CHEBI:18420"/>
    </ligand>
</feature>
<dbReference type="InterPro" id="IPR020810">
    <property type="entry name" value="Enolase_C"/>
</dbReference>
<comment type="function">
    <text evidence="9">Catalyzes the reversible conversion of 2-phosphoglycerate (2-PG) into phosphoenolpyruvate (PEP). It is essential for the degradation of carbohydrates via glycolysis.</text>
</comment>
<evidence type="ECO:0000313" key="13">
    <source>
        <dbReference type="Proteomes" id="UP000757540"/>
    </source>
</evidence>
<feature type="binding site" evidence="9">
    <location>
        <position position="335"/>
    </location>
    <ligand>
        <name>(2R)-2-phosphoglycerate</name>
        <dbReference type="ChEBI" id="CHEBI:58289"/>
    </ligand>
</feature>
<evidence type="ECO:0000259" key="10">
    <source>
        <dbReference type="SMART" id="SM01192"/>
    </source>
</evidence>
<dbReference type="Pfam" id="PF03952">
    <property type="entry name" value="Enolase_N"/>
    <property type="match status" value="1"/>
</dbReference>
<comment type="pathway">
    <text evidence="1 9">Carbohydrate degradation; glycolysis; pyruvate from D-glyceraldehyde 3-phosphate: step 4/5.</text>
</comment>
<dbReference type="SMART" id="SM01193">
    <property type="entry name" value="Enolase_N"/>
    <property type="match status" value="1"/>
</dbReference>
<feature type="binding site" evidence="9">
    <location>
        <position position="310"/>
    </location>
    <ligand>
        <name>Mg(2+)</name>
        <dbReference type="ChEBI" id="CHEBI:18420"/>
    </ligand>
</feature>
<dbReference type="SMART" id="SM01192">
    <property type="entry name" value="Enolase_C"/>
    <property type="match status" value="1"/>
</dbReference>
<protein>
    <recommendedName>
        <fullName evidence="4 9">Enolase</fullName>
        <ecNumber evidence="3 9">4.2.1.11</ecNumber>
    </recommendedName>
    <alternativeName>
        <fullName evidence="9">2-phospho-D-glycerate hydro-lyase</fullName>
    </alternativeName>
    <alternativeName>
        <fullName evidence="9">2-phosphoglycerate dehydratase</fullName>
    </alternativeName>
</protein>
<dbReference type="HAMAP" id="MF_00318">
    <property type="entry name" value="Enolase"/>
    <property type="match status" value="1"/>
</dbReference>
<evidence type="ECO:0000256" key="4">
    <source>
        <dbReference type="ARBA" id="ARBA00017068"/>
    </source>
</evidence>
<feature type="binding site" evidence="9">
    <location>
        <position position="364"/>
    </location>
    <ligand>
        <name>(2R)-2-phosphoglycerate</name>
        <dbReference type="ChEBI" id="CHEBI:58289"/>
    </ligand>
</feature>
<feature type="binding site" evidence="9">
    <location>
        <position position="163"/>
    </location>
    <ligand>
        <name>(2R)-2-phosphoglycerate</name>
        <dbReference type="ChEBI" id="CHEBI:58289"/>
    </ligand>
</feature>
<dbReference type="PRINTS" id="PR00148">
    <property type="entry name" value="ENOLASE"/>
</dbReference>
<dbReference type="PANTHER" id="PTHR11902">
    <property type="entry name" value="ENOLASE"/>
    <property type="match status" value="1"/>
</dbReference>
<feature type="binding site" evidence="9">
    <location>
        <position position="242"/>
    </location>
    <ligand>
        <name>Mg(2+)</name>
        <dbReference type="ChEBI" id="CHEBI:18420"/>
    </ligand>
</feature>
<sequence>MASIEAVGAREILDSRGNPTVEVEIALDDGTFARAGVPSGASTGAFEAVERRDGDSGRYLGKGVEGAVNAVIDDIAPELIGYDAEEQRLIDQTLIELDGTPNKAKLGANAILGVSLAVAKAAAKSAGLDLFRYVGGPNAHVLPVPMMNILNGGSHADSNVDIQEFMIAPIGAESFKEALRTGAEVYHALKSVLKSEGLSTGLGDEGGFAPNLSSNRAALDLILTAIEKAGFTPGTDVALALDVAATEFYSDGAYQWEGGAKTPDEMVAFYEGLVADYPLVSIEDPLDEDAWDSWSALVAKVGDKVQIVGDDLFVTNPERLAKGIETKAANSLLVKLNQIGTLTETLDAVTLAQRNGFTTMTSHRSGETEDTTIADLSVATNAGQIKTGAPARGERINKYNQLLRIEDALDDAGRYAGRSAFPRFQG</sequence>
<dbReference type="Gene3D" id="3.30.390.10">
    <property type="entry name" value="Enolase-like, N-terminal domain"/>
    <property type="match status" value="1"/>
</dbReference>
<dbReference type="PANTHER" id="PTHR11902:SF1">
    <property type="entry name" value="ENOLASE"/>
    <property type="match status" value="1"/>
</dbReference>
<dbReference type="EC" id="4.2.1.11" evidence="3 9"/>
<dbReference type="InterPro" id="IPR020809">
    <property type="entry name" value="Enolase_CS"/>
</dbReference>
<comment type="cofactor">
    <cofactor evidence="9">
        <name>Mg(2+)</name>
        <dbReference type="ChEBI" id="CHEBI:18420"/>
    </cofactor>
    <text evidence="9">Binds a second Mg(2+) ion via substrate during catalysis.</text>
</comment>
<accession>A0ABX2A772</accession>
<dbReference type="PIRSF" id="PIRSF001400">
    <property type="entry name" value="Enolase"/>
    <property type="match status" value="1"/>
</dbReference>
<evidence type="ECO:0000256" key="3">
    <source>
        <dbReference type="ARBA" id="ARBA00012058"/>
    </source>
</evidence>
<evidence type="ECO:0000256" key="1">
    <source>
        <dbReference type="ARBA" id="ARBA00005031"/>
    </source>
</evidence>
<feature type="domain" description="Enolase N-terminal" evidence="11">
    <location>
        <begin position="4"/>
        <end position="134"/>
    </location>
</feature>
<dbReference type="InterPro" id="IPR020811">
    <property type="entry name" value="Enolase_N"/>
</dbReference>
<dbReference type="SFLD" id="SFLDS00001">
    <property type="entry name" value="Enolase"/>
    <property type="match status" value="1"/>
</dbReference>
<dbReference type="Pfam" id="PF00113">
    <property type="entry name" value="Enolase_C"/>
    <property type="match status" value="1"/>
</dbReference>
<dbReference type="InterPro" id="IPR000941">
    <property type="entry name" value="Enolase"/>
</dbReference>
<comment type="catalytic activity">
    <reaction evidence="9">
        <text>(2R)-2-phosphoglycerate = phosphoenolpyruvate + H2O</text>
        <dbReference type="Rhea" id="RHEA:10164"/>
        <dbReference type="ChEBI" id="CHEBI:15377"/>
        <dbReference type="ChEBI" id="CHEBI:58289"/>
        <dbReference type="ChEBI" id="CHEBI:58702"/>
        <dbReference type="EC" id="4.2.1.11"/>
    </reaction>
</comment>
<keyword evidence="6 9" id="KW-0460">Magnesium</keyword>
<dbReference type="NCBIfam" id="TIGR01060">
    <property type="entry name" value="eno"/>
    <property type="match status" value="1"/>
</dbReference>
<dbReference type="CDD" id="cd03313">
    <property type="entry name" value="enolase"/>
    <property type="match status" value="1"/>
</dbReference>
<comment type="subcellular location">
    <subcellularLocation>
        <location evidence="9">Cytoplasm</location>
    </subcellularLocation>
    <subcellularLocation>
        <location evidence="9">Secreted</location>
    </subcellularLocation>
    <subcellularLocation>
        <location evidence="9">Cell surface</location>
    </subcellularLocation>
    <text evidence="9">Fractions of enolase are present in both the cytoplasm and on the cell surface.</text>
</comment>
<name>A0ABX2A772_9MICO</name>
<keyword evidence="9" id="KW-0479">Metal-binding</keyword>
<feature type="domain" description="Enolase C-terminal TIM barrel" evidence="10">
    <location>
        <begin position="139"/>
        <end position="423"/>
    </location>
</feature>
<feature type="active site" description="Proton donor" evidence="9">
    <location>
        <position position="205"/>
    </location>
</feature>
<dbReference type="SFLD" id="SFLDG00178">
    <property type="entry name" value="enolase"/>
    <property type="match status" value="1"/>
</dbReference>
<comment type="caution">
    <text evidence="12">The sequence shown here is derived from an EMBL/GenBank/DDBJ whole genome shotgun (WGS) entry which is preliminary data.</text>
</comment>
<dbReference type="PROSITE" id="PS00164">
    <property type="entry name" value="ENOLASE"/>
    <property type="match status" value="1"/>
</dbReference>
<dbReference type="InterPro" id="IPR029017">
    <property type="entry name" value="Enolase-like_N"/>
</dbReference>
<dbReference type="GO" id="GO:0004634">
    <property type="term" value="F:phosphopyruvate hydratase activity"/>
    <property type="evidence" value="ECO:0007669"/>
    <property type="project" value="UniProtKB-EC"/>
</dbReference>
<feature type="binding site" evidence="9">
    <location>
        <position position="386"/>
    </location>
    <ligand>
        <name>(2R)-2-phosphoglycerate</name>
        <dbReference type="ChEBI" id="CHEBI:58289"/>
    </ligand>
</feature>
<keyword evidence="5 9" id="KW-0964">Secreted</keyword>
<proteinExistence type="inferred from homology"/>
<evidence type="ECO:0000256" key="2">
    <source>
        <dbReference type="ARBA" id="ARBA00009604"/>
    </source>
</evidence>
<evidence type="ECO:0000256" key="9">
    <source>
        <dbReference type="HAMAP-Rule" id="MF_00318"/>
    </source>
</evidence>
<gene>
    <name evidence="9" type="primary">eno</name>
    <name evidence="12" type="ORF">HDG69_002031</name>
</gene>
<feature type="binding site" evidence="9">
    <location>
        <position position="365"/>
    </location>
    <ligand>
        <name>(2R)-2-phosphoglycerate</name>
        <dbReference type="ChEBI" id="CHEBI:58289"/>
    </ligand>
</feature>
<dbReference type="RefSeq" id="WP_171783666.1">
    <property type="nucleotide sequence ID" value="NZ_BAAAML010000006.1"/>
</dbReference>
<comment type="similarity">
    <text evidence="2 9">Belongs to the enolase family.</text>
</comment>
<evidence type="ECO:0000256" key="8">
    <source>
        <dbReference type="ARBA" id="ARBA00023239"/>
    </source>
</evidence>